<keyword evidence="10" id="KW-0407">Ion channel</keyword>
<evidence type="ECO:0000259" key="13">
    <source>
        <dbReference type="Pfam" id="PF00060"/>
    </source>
</evidence>
<feature type="transmembrane region" description="Helical" evidence="12">
    <location>
        <begin position="130"/>
        <end position="152"/>
    </location>
</feature>
<evidence type="ECO:0000256" key="8">
    <source>
        <dbReference type="ARBA" id="ARBA00023180"/>
    </source>
</evidence>
<evidence type="ECO:0000256" key="12">
    <source>
        <dbReference type="SAM" id="Phobius"/>
    </source>
</evidence>
<keyword evidence="8" id="KW-0325">Glycoprotein</keyword>
<name>A0A250X6I2_9CHLO</name>
<gene>
    <name evidence="14" type="ORF">CEUSTIGMA_g6094.t1</name>
</gene>
<evidence type="ECO:0000256" key="4">
    <source>
        <dbReference type="ARBA" id="ARBA00022989"/>
    </source>
</evidence>
<evidence type="ECO:0000256" key="7">
    <source>
        <dbReference type="ARBA" id="ARBA00023170"/>
    </source>
</evidence>
<keyword evidence="3 12" id="KW-0812">Transmembrane</keyword>
<dbReference type="AlphaFoldDB" id="A0A250X6I2"/>
<dbReference type="Gene3D" id="3.40.190.10">
    <property type="entry name" value="Periplasmic binding protein-like II"/>
    <property type="match status" value="1"/>
</dbReference>
<evidence type="ECO:0000256" key="1">
    <source>
        <dbReference type="ARBA" id="ARBA00004141"/>
    </source>
</evidence>
<dbReference type="PANTHER" id="PTHR18966">
    <property type="entry name" value="IONOTROPIC GLUTAMATE RECEPTOR"/>
    <property type="match status" value="1"/>
</dbReference>
<dbReference type="Gene3D" id="1.10.287.70">
    <property type="match status" value="1"/>
</dbReference>
<evidence type="ECO:0000256" key="5">
    <source>
        <dbReference type="ARBA" id="ARBA00023065"/>
    </source>
</evidence>
<protein>
    <recommendedName>
        <fullName evidence="13">Ionotropic glutamate receptor C-terminal domain-containing protein</fullName>
    </recommendedName>
</protein>
<evidence type="ECO:0000256" key="11">
    <source>
        <dbReference type="SAM" id="MobiDB-lite"/>
    </source>
</evidence>
<sequence length="528" mass="56851">MLGANYEPFTQHLTVCARLWPPFVDYDNNGNLMGYEIDLWNRMSLWLGNLTYTFKGLNNTLDEELVPMLLSSDNTSSSHCDVVLGNWKLSTAYITLGIKGSLDVYRGGSQVAIPNPYSGSMKSMWSFIMVFNWQLWVVLFATSVILCPFIYFSEIDYQNRGLGKARFPSALGSGLIESFYRVFGKIFNVVDEMRVRALASKAVALAWGSANTILLSAYTAGLTATATSANFQSAGIVGPSSLPNTRVGTFSTQTHSFLRYGFLGIAITDDMEESSGQVLADALSNNTLNLNAIVADTAWLNYRLQNTCDIVIIGDVFQYVHNAFGYNKNLDPGFIYNSTVALSDLAVTFDYYTTLTNKYMPGQNCAPAPNTIQLTLQDMEGMWILVAALIALAVVLTLLPKINRNWDVDKLHAGSGSSGSSGSRSSLGKAATASAALGVDFLAPSFTGSEAAFGHHNHSQKLESLSGCGHNSTSSGDARRFSWDLSSAAGSPHSHPVVSMKQAEGGGGQGGRRGSTVKCEDAATATVV</sequence>
<evidence type="ECO:0000256" key="6">
    <source>
        <dbReference type="ARBA" id="ARBA00023136"/>
    </source>
</evidence>
<feature type="compositionally biased region" description="Gly residues" evidence="11">
    <location>
        <begin position="504"/>
        <end position="513"/>
    </location>
</feature>
<dbReference type="EMBL" id="BEGY01000034">
    <property type="protein sequence ID" value="GAX78656.1"/>
    <property type="molecule type" value="Genomic_DNA"/>
</dbReference>
<dbReference type="Proteomes" id="UP000232323">
    <property type="component" value="Unassembled WGS sequence"/>
</dbReference>
<dbReference type="InterPro" id="IPR001320">
    <property type="entry name" value="Iontro_rcpt_C"/>
</dbReference>
<keyword evidence="4 12" id="KW-1133">Transmembrane helix</keyword>
<evidence type="ECO:0000313" key="14">
    <source>
        <dbReference type="EMBL" id="GAX78656.1"/>
    </source>
</evidence>
<evidence type="ECO:0000256" key="2">
    <source>
        <dbReference type="ARBA" id="ARBA00022448"/>
    </source>
</evidence>
<reference evidence="14 15" key="1">
    <citation type="submission" date="2017-08" db="EMBL/GenBank/DDBJ databases">
        <title>Acidophilic green algal genome provides insights into adaptation to an acidic environment.</title>
        <authorList>
            <person name="Hirooka S."/>
            <person name="Hirose Y."/>
            <person name="Kanesaki Y."/>
            <person name="Higuchi S."/>
            <person name="Fujiwara T."/>
            <person name="Onuma R."/>
            <person name="Era A."/>
            <person name="Ohbayashi R."/>
            <person name="Uzuka A."/>
            <person name="Nozaki H."/>
            <person name="Yoshikawa H."/>
            <person name="Miyagishima S.Y."/>
        </authorList>
    </citation>
    <scope>NUCLEOTIDE SEQUENCE [LARGE SCALE GENOMIC DNA]</scope>
    <source>
        <strain evidence="14 15">NIES-2499</strain>
    </source>
</reference>
<dbReference type="InterPro" id="IPR015683">
    <property type="entry name" value="Ionotropic_Glu_rcpt"/>
</dbReference>
<evidence type="ECO:0000256" key="9">
    <source>
        <dbReference type="ARBA" id="ARBA00023286"/>
    </source>
</evidence>
<keyword evidence="9" id="KW-1071">Ligand-gated ion channel</keyword>
<keyword evidence="2" id="KW-0813">Transport</keyword>
<keyword evidence="5" id="KW-0406">Ion transport</keyword>
<dbReference type="STRING" id="1157962.A0A250X6I2"/>
<dbReference type="Pfam" id="PF00060">
    <property type="entry name" value="Lig_chan"/>
    <property type="match status" value="1"/>
</dbReference>
<keyword evidence="6 12" id="KW-0472">Membrane</keyword>
<evidence type="ECO:0000256" key="3">
    <source>
        <dbReference type="ARBA" id="ARBA00022692"/>
    </source>
</evidence>
<feature type="region of interest" description="Disordered" evidence="11">
    <location>
        <begin position="485"/>
        <end position="528"/>
    </location>
</feature>
<dbReference type="GO" id="GO:0015276">
    <property type="term" value="F:ligand-gated monoatomic ion channel activity"/>
    <property type="evidence" value="ECO:0007669"/>
    <property type="project" value="InterPro"/>
</dbReference>
<comment type="subcellular location">
    <subcellularLocation>
        <location evidence="1">Membrane</location>
        <topology evidence="1">Multi-pass membrane protein</topology>
    </subcellularLocation>
</comment>
<keyword evidence="7" id="KW-0675">Receptor</keyword>
<evidence type="ECO:0000256" key="10">
    <source>
        <dbReference type="ARBA" id="ARBA00023303"/>
    </source>
</evidence>
<feature type="domain" description="Ionotropic glutamate receptor C-terminal" evidence="13">
    <location>
        <begin position="133"/>
        <end position="387"/>
    </location>
</feature>
<comment type="caution">
    <text evidence="14">The sequence shown here is derived from an EMBL/GenBank/DDBJ whole genome shotgun (WGS) entry which is preliminary data.</text>
</comment>
<organism evidence="14 15">
    <name type="scientific">Chlamydomonas eustigma</name>
    <dbReference type="NCBI Taxonomy" id="1157962"/>
    <lineage>
        <taxon>Eukaryota</taxon>
        <taxon>Viridiplantae</taxon>
        <taxon>Chlorophyta</taxon>
        <taxon>core chlorophytes</taxon>
        <taxon>Chlorophyceae</taxon>
        <taxon>CS clade</taxon>
        <taxon>Chlamydomonadales</taxon>
        <taxon>Chlamydomonadaceae</taxon>
        <taxon>Chlamydomonas</taxon>
    </lineage>
</organism>
<accession>A0A250X6I2</accession>
<dbReference type="SUPFAM" id="SSF53850">
    <property type="entry name" value="Periplasmic binding protein-like II"/>
    <property type="match status" value="1"/>
</dbReference>
<evidence type="ECO:0000313" key="15">
    <source>
        <dbReference type="Proteomes" id="UP000232323"/>
    </source>
</evidence>
<proteinExistence type="predicted"/>
<keyword evidence="15" id="KW-1185">Reference proteome</keyword>
<feature type="transmembrane region" description="Helical" evidence="12">
    <location>
        <begin position="381"/>
        <end position="399"/>
    </location>
</feature>
<dbReference type="GO" id="GO:0016020">
    <property type="term" value="C:membrane"/>
    <property type="evidence" value="ECO:0007669"/>
    <property type="project" value="UniProtKB-SubCell"/>
</dbReference>